<dbReference type="AlphaFoldDB" id="A4CHR6"/>
<dbReference type="Proteomes" id="UP000009049">
    <property type="component" value="Chromosome"/>
</dbReference>
<accession>A4CHR6</accession>
<dbReference type="KEGG" id="rbi:RB2501_06230"/>
<keyword evidence="2" id="KW-1185">Reference proteome</keyword>
<evidence type="ECO:0000313" key="1">
    <source>
        <dbReference type="EMBL" id="EAR16474.1"/>
    </source>
</evidence>
<sequence length="205" mass="23922">MLEKGIKFLHTITRPKDGVRESEIKQIYCPQCKEFTFWFIGKGKVRISRKLFITRNEIPDFDLKDLKSELRTNLENLQSIRIQLKKATSNILRRMISLNKLKSIRQKENRLVEQSAVLKIDFTQSLLNIQFYKDNNPIPRCLECGGIEQNAKPPIPIARNMDVSDNSIRINPAPLNWFVYEYDEIGNARKIELFNHLHPISASPI</sequence>
<gene>
    <name evidence="1" type="ordered locus">RB2501_06230</name>
</gene>
<dbReference type="RefSeq" id="WP_015753231.1">
    <property type="nucleotide sequence ID" value="NC_013222.1"/>
</dbReference>
<dbReference type="EMBL" id="CP001712">
    <property type="protein sequence ID" value="EAR16474.1"/>
    <property type="molecule type" value="Genomic_DNA"/>
</dbReference>
<evidence type="ECO:0000313" key="2">
    <source>
        <dbReference type="Proteomes" id="UP000009049"/>
    </source>
</evidence>
<name>A4CHR6_ROBBH</name>
<proteinExistence type="predicted"/>
<organism evidence="1 2">
    <name type="scientific">Robiginitalea biformata (strain ATCC BAA-864 / DSM 15991 / KCTC 12146 / HTCC2501)</name>
    <dbReference type="NCBI Taxonomy" id="313596"/>
    <lineage>
        <taxon>Bacteria</taxon>
        <taxon>Pseudomonadati</taxon>
        <taxon>Bacteroidota</taxon>
        <taxon>Flavobacteriia</taxon>
        <taxon>Flavobacteriales</taxon>
        <taxon>Flavobacteriaceae</taxon>
        <taxon>Robiginitalea</taxon>
    </lineage>
</organism>
<dbReference type="HOGENOM" id="CLU_1336672_0_0_10"/>
<protein>
    <submittedName>
        <fullName evidence="1">Uncharacterized protein</fullName>
    </submittedName>
</protein>
<reference evidence="1 2" key="1">
    <citation type="journal article" date="2009" name="J. Bacteriol.">
        <title>Complete genome sequence of Robiginitalea biformata HTCC2501.</title>
        <authorList>
            <person name="Oh H.M."/>
            <person name="Giovannoni S.J."/>
            <person name="Lee K."/>
            <person name="Ferriera S."/>
            <person name="Johnson J."/>
            <person name="Cho J.C."/>
        </authorList>
    </citation>
    <scope>NUCLEOTIDE SEQUENCE [LARGE SCALE GENOMIC DNA]</scope>
    <source>
        <strain evidence="2">ATCC BAA-864 / HTCC2501 / KCTC 12146</strain>
    </source>
</reference>